<dbReference type="Gramene" id="PRQ31278">
    <property type="protein sequence ID" value="PRQ31278"/>
    <property type="gene ID" value="RchiOBHm_Chr5g0033721"/>
</dbReference>
<organism evidence="1 2">
    <name type="scientific">Rosa chinensis</name>
    <name type="common">China rose</name>
    <dbReference type="NCBI Taxonomy" id="74649"/>
    <lineage>
        <taxon>Eukaryota</taxon>
        <taxon>Viridiplantae</taxon>
        <taxon>Streptophyta</taxon>
        <taxon>Embryophyta</taxon>
        <taxon>Tracheophyta</taxon>
        <taxon>Spermatophyta</taxon>
        <taxon>Magnoliopsida</taxon>
        <taxon>eudicotyledons</taxon>
        <taxon>Gunneridae</taxon>
        <taxon>Pentapetalae</taxon>
        <taxon>rosids</taxon>
        <taxon>fabids</taxon>
        <taxon>Rosales</taxon>
        <taxon>Rosaceae</taxon>
        <taxon>Rosoideae</taxon>
        <taxon>Rosoideae incertae sedis</taxon>
        <taxon>Rosa</taxon>
    </lineage>
</organism>
<proteinExistence type="predicted"/>
<evidence type="ECO:0000313" key="1">
    <source>
        <dbReference type="EMBL" id="PRQ31278.1"/>
    </source>
</evidence>
<accession>A0A2P6QAR9</accession>
<sequence>MPLCPLSSLSMLPLRRHLWTAVSEIELPSSRTRVSNQNEVISGLLAILVQFLL</sequence>
<protein>
    <submittedName>
        <fullName evidence="1">Uncharacterized protein</fullName>
    </submittedName>
</protein>
<dbReference type="EMBL" id="PDCK01000043">
    <property type="protein sequence ID" value="PRQ31278.1"/>
    <property type="molecule type" value="Genomic_DNA"/>
</dbReference>
<evidence type="ECO:0000313" key="2">
    <source>
        <dbReference type="Proteomes" id="UP000238479"/>
    </source>
</evidence>
<dbReference type="AlphaFoldDB" id="A0A2P6QAR9"/>
<comment type="caution">
    <text evidence="1">The sequence shown here is derived from an EMBL/GenBank/DDBJ whole genome shotgun (WGS) entry which is preliminary data.</text>
</comment>
<keyword evidence="2" id="KW-1185">Reference proteome</keyword>
<gene>
    <name evidence="1" type="ORF">RchiOBHm_Chr5g0033721</name>
</gene>
<name>A0A2P6QAR9_ROSCH</name>
<dbReference type="Proteomes" id="UP000238479">
    <property type="component" value="Chromosome 5"/>
</dbReference>
<reference evidence="1 2" key="1">
    <citation type="journal article" date="2018" name="Nat. Genet.">
        <title>The Rosa genome provides new insights in the design of modern roses.</title>
        <authorList>
            <person name="Bendahmane M."/>
        </authorList>
    </citation>
    <scope>NUCLEOTIDE SEQUENCE [LARGE SCALE GENOMIC DNA]</scope>
    <source>
        <strain evidence="2">cv. Old Blush</strain>
    </source>
</reference>